<proteinExistence type="predicted"/>
<name>A0ABS3EX46_9FLAO</name>
<accession>A0ABS3EX46</accession>
<evidence type="ECO:0000313" key="1">
    <source>
        <dbReference type="EMBL" id="MBO0330832.1"/>
    </source>
</evidence>
<evidence type="ECO:0000313" key="2">
    <source>
        <dbReference type="Proteomes" id="UP000664163"/>
    </source>
</evidence>
<gene>
    <name evidence="1" type="ORF">J0X13_09735</name>
</gene>
<protein>
    <submittedName>
        <fullName evidence="1">Uncharacterized protein</fullName>
    </submittedName>
</protein>
<keyword evidence="2" id="KW-1185">Reference proteome</keyword>
<dbReference type="Proteomes" id="UP000664163">
    <property type="component" value="Unassembled WGS sequence"/>
</dbReference>
<organism evidence="1 2">
    <name type="scientific">[Muricauda] lutisoli</name>
    <dbReference type="NCBI Taxonomy" id="2816035"/>
    <lineage>
        <taxon>Bacteria</taxon>
        <taxon>Pseudomonadati</taxon>
        <taxon>Bacteroidota</taxon>
        <taxon>Flavobacteriia</taxon>
        <taxon>Flavobacteriales</taxon>
        <taxon>Flavobacteriaceae</taxon>
        <taxon>Allomuricauda</taxon>
    </lineage>
</organism>
<dbReference type="EMBL" id="JAFLND010000002">
    <property type="protein sequence ID" value="MBO0330832.1"/>
    <property type="molecule type" value="Genomic_DNA"/>
</dbReference>
<sequence length="146" mass="16840">MVHVTKWNKTILILIPLLLLNSCWPREMEETINLVINNGLENRVDMRFFSNGLPSGKKAIFIRGKGEIFRDGDTATIVQVHEILQADSIVIVFDNERIETHKLFYNEPLGNNLFDLSSYQRKGDTYTYIIDEKNYNNAIPCNGPCY</sequence>
<reference evidence="1 2" key="1">
    <citation type="submission" date="2021-03" db="EMBL/GenBank/DDBJ databases">
        <title>Muricauda sp. CAU 1631 isolated from Incheon.</title>
        <authorList>
            <person name="Kim W."/>
        </authorList>
    </citation>
    <scope>NUCLEOTIDE SEQUENCE [LARGE SCALE GENOMIC DNA]</scope>
    <source>
        <strain evidence="1 2">CAU 1631</strain>
    </source>
</reference>
<comment type="caution">
    <text evidence="1">The sequence shown here is derived from an EMBL/GenBank/DDBJ whole genome shotgun (WGS) entry which is preliminary data.</text>
</comment>